<keyword evidence="9" id="KW-0012">Acyltransferase</keyword>
<dbReference type="EMBL" id="FOIR01000001">
    <property type="protein sequence ID" value="SEW02431.1"/>
    <property type="molecule type" value="Genomic_DNA"/>
</dbReference>
<keyword evidence="9" id="KW-0808">Transferase</keyword>
<dbReference type="InterPro" id="IPR002656">
    <property type="entry name" value="Acyl_transf_3_dom"/>
</dbReference>
<evidence type="ECO:0000256" key="1">
    <source>
        <dbReference type="ARBA" id="ARBA00004651"/>
    </source>
</evidence>
<keyword evidence="6 7" id="KW-0472">Membrane</keyword>
<keyword evidence="4 7" id="KW-0812">Transmembrane</keyword>
<protein>
    <submittedName>
        <fullName evidence="9">Surface polysaccharide O-acyltransferase, integral membrane enzyme</fullName>
    </submittedName>
</protein>
<dbReference type="PANTHER" id="PTHR40074:SF2">
    <property type="entry name" value="O-ACETYLTRANSFERASE WECH"/>
    <property type="match status" value="1"/>
</dbReference>
<feature type="transmembrane region" description="Helical" evidence="7">
    <location>
        <begin position="80"/>
        <end position="102"/>
    </location>
</feature>
<evidence type="ECO:0000256" key="2">
    <source>
        <dbReference type="ARBA" id="ARBA00007400"/>
    </source>
</evidence>
<organism evidence="9 10">
    <name type="scientific">Roseivirga pacifica</name>
    <dbReference type="NCBI Taxonomy" id="1267423"/>
    <lineage>
        <taxon>Bacteria</taxon>
        <taxon>Pseudomonadati</taxon>
        <taxon>Bacteroidota</taxon>
        <taxon>Cytophagia</taxon>
        <taxon>Cytophagales</taxon>
        <taxon>Roseivirgaceae</taxon>
        <taxon>Roseivirga</taxon>
    </lineage>
</organism>
<dbReference type="GO" id="GO:0005886">
    <property type="term" value="C:plasma membrane"/>
    <property type="evidence" value="ECO:0007669"/>
    <property type="project" value="UniProtKB-SubCell"/>
</dbReference>
<evidence type="ECO:0000313" key="10">
    <source>
        <dbReference type="Proteomes" id="UP000199437"/>
    </source>
</evidence>
<dbReference type="Pfam" id="PF01757">
    <property type="entry name" value="Acyl_transf_3"/>
    <property type="match status" value="1"/>
</dbReference>
<evidence type="ECO:0000313" key="9">
    <source>
        <dbReference type="EMBL" id="SEW02431.1"/>
    </source>
</evidence>
<feature type="transmembrane region" description="Helical" evidence="7">
    <location>
        <begin position="266"/>
        <end position="285"/>
    </location>
</feature>
<dbReference type="GO" id="GO:0009246">
    <property type="term" value="P:enterobacterial common antigen biosynthetic process"/>
    <property type="evidence" value="ECO:0007669"/>
    <property type="project" value="TreeGrafter"/>
</dbReference>
<feature type="transmembrane region" description="Helical" evidence="7">
    <location>
        <begin position="12"/>
        <end position="30"/>
    </location>
</feature>
<evidence type="ECO:0000259" key="8">
    <source>
        <dbReference type="Pfam" id="PF01757"/>
    </source>
</evidence>
<dbReference type="GO" id="GO:0016413">
    <property type="term" value="F:O-acetyltransferase activity"/>
    <property type="evidence" value="ECO:0007669"/>
    <property type="project" value="TreeGrafter"/>
</dbReference>
<evidence type="ECO:0000256" key="5">
    <source>
        <dbReference type="ARBA" id="ARBA00022989"/>
    </source>
</evidence>
<evidence type="ECO:0000256" key="7">
    <source>
        <dbReference type="SAM" id="Phobius"/>
    </source>
</evidence>
<feature type="transmembrane region" description="Helical" evidence="7">
    <location>
        <begin position="134"/>
        <end position="152"/>
    </location>
</feature>
<dbReference type="RefSeq" id="WP_090257705.1">
    <property type="nucleotide sequence ID" value="NZ_FOIR01000001.1"/>
</dbReference>
<comment type="subcellular location">
    <subcellularLocation>
        <location evidence="1">Cell membrane</location>
        <topology evidence="1">Multi-pass membrane protein</topology>
    </subcellularLocation>
</comment>
<feature type="transmembrane region" description="Helical" evidence="7">
    <location>
        <begin position="236"/>
        <end position="254"/>
    </location>
</feature>
<feature type="domain" description="Acyltransferase 3" evidence="8">
    <location>
        <begin position="8"/>
        <end position="310"/>
    </location>
</feature>
<proteinExistence type="inferred from homology"/>
<feature type="transmembrane region" description="Helical" evidence="7">
    <location>
        <begin position="202"/>
        <end position="224"/>
    </location>
</feature>
<dbReference type="PANTHER" id="PTHR40074">
    <property type="entry name" value="O-ACETYLTRANSFERASE WECH"/>
    <property type="match status" value="1"/>
</dbReference>
<feature type="transmembrane region" description="Helical" evidence="7">
    <location>
        <begin position="36"/>
        <end position="60"/>
    </location>
</feature>
<keyword evidence="5 7" id="KW-1133">Transmembrane helix</keyword>
<evidence type="ECO:0000256" key="3">
    <source>
        <dbReference type="ARBA" id="ARBA00022475"/>
    </source>
</evidence>
<feature type="transmembrane region" description="Helical" evidence="7">
    <location>
        <begin position="172"/>
        <end position="190"/>
    </location>
</feature>
<evidence type="ECO:0000256" key="6">
    <source>
        <dbReference type="ARBA" id="ARBA00023136"/>
    </source>
</evidence>
<dbReference type="STRING" id="1267423.SAMN05216290_1309"/>
<dbReference type="GeneID" id="99988816"/>
<name>A0A1I0NM81_9BACT</name>
<gene>
    <name evidence="9" type="ORF">SAMN05216290_1309</name>
</gene>
<evidence type="ECO:0000256" key="4">
    <source>
        <dbReference type="ARBA" id="ARBA00022692"/>
    </source>
</evidence>
<dbReference type="OrthoDB" id="265992at2"/>
<sequence>MSSIERYQSIDFLKLSLAIMVVAVHCGFLFEFNDLFFHLTSSGIFRITVPAFAVISGYFIYGKLDKLNFQLWTKRMVSLYLVWTVIYSPFILTSTNLLRLIIDLLFGYFHLWYLAALIGGGFLLFILKDLTDLRLLLLSIITFLVGVFFQYAAEYDFFGSTHLITKILTYKFLYRNFLFFGFPFLTLGYLIRKNRVASSIRFNSAILLVLILAVFYLVECLIYFKKLSGDYSAHDVYLLSFLLCPAILILAIKMNSSFSNFQTKRLNAYFIGIYLVHPIFIMLYSKSLTLNSIYLFGMVLISSIIATYFLIQIKRRFKYIL</sequence>
<dbReference type="AlphaFoldDB" id="A0A1I0NM81"/>
<reference evidence="10" key="1">
    <citation type="submission" date="2016-10" db="EMBL/GenBank/DDBJ databases">
        <authorList>
            <person name="Varghese N."/>
            <person name="Submissions S."/>
        </authorList>
    </citation>
    <scope>NUCLEOTIDE SEQUENCE [LARGE SCALE GENOMIC DNA]</scope>
    <source>
        <strain evidence="10">CGMCC 1.12402</strain>
    </source>
</reference>
<comment type="similarity">
    <text evidence="2">Belongs to the acyltransferase 3 family.</text>
</comment>
<feature type="transmembrane region" description="Helical" evidence="7">
    <location>
        <begin position="291"/>
        <end position="311"/>
    </location>
</feature>
<keyword evidence="3" id="KW-1003">Cell membrane</keyword>
<dbReference type="Proteomes" id="UP000199437">
    <property type="component" value="Unassembled WGS sequence"/>
</dbReference>
<feature type="transmembrane region" description="Helical" evidence="7">
    <location>
        <begin position="108"/>
        <end position="127"/>
    </location>
</feature>
<accession>A0A1I0NM81</accession>
<keyword evidence="10" id="KW-1185">Reference proteome</keyword>